<evidence type="ECO:0000313" key="4">
    <source>
        <dbReference type="EMBL" id="MFN1215583.1"/>
    </source>
</evidence>
<gene>
    <name evidence="4" type="ORF">ACKW6Q_01240</name>
</gene>
<sequence length="581" mass="68350">MRKIVSFVLFFLLFITSCHSEEENDYFLAISKELTIEVRNDPEKMKEIFTRELEKYQETGNIKFLISSKQVEIVIYGNDKQKQIPLCYDLLKINNNRYPFITINCNNNLSAYFEKSAPDWALRYIDAAIEASEKTEQKYSLGNLYHFKGRILYNEGKYEVALIFFTKALEVFKKDNETLYVASMHNNFGMCYDKMNQPKRAIAETEKALKILHDKPDLRNVEKTFLNYMKKGLAVYYRKAGDYKKAEALLQSELEFSLTNKNYGMVVNTAESLINIYDSILINPAGTKEIIRSLEAVEPEMVKNENKMLLNVLLQNYYLKTNDIQKLKVVSKKLIDLHKENDEIHRQEIESKLNFADQYVIKSVAQESEYEKKKNIFLLVGIIALILIFSWIIFLLIRMRKRKNEVYFKEKELFIKEKEILTREKVIADNHRKMLEQDVQLQREKINNLHLNLNLKTETEREFLENIKKIKKSNHVDAEEMLRNLQLKINNLILIDKKNNNLIDESTQENKKFIENLSVKYPALTNQELQLCVYFKLDLTAKEISLLEKFTVGSIRVYKTKIKTKIGLGREDSLSEVLNNI</sequence>
<dbReference type="SUPFAM" id="SSF46894">
    <property type="entry name" value="C-terminal effector domain of the bipartite response regulators"/>
    <property type="match status" value="1"/>
</dbReference>
<dbReference type="SMART" id="SM00028">
    <property type="entry name" value="TPR"/>
    <property type="match status" value="3"/>
</dbReference>
<keyword evidence="5" id="KW-1185">Reference proteome</keyword>
<feature type="transmembrane region" description="Helical" evidence="2">
    <location>
        <begin position="376"/>
        <end position="397"/>
    </location>
</feature>
<feature type="signal peptide" evidence="3">
    <location>
        <begin position="1"/>
        <end position="20"/>
    </location>
</feature>
<name>A0ABW9JX79_9FLAO</name>
<dbReference type="InterPro" id="IPR011990">
    <property type="entry name" value="TPR-like_helical_dom_sf"/>
</dbReference>
<dbReference type="Gene3D" id="1.25.40.10">
    <property type="entry name" value="Tetratricopeptide repeat domain"/>
    <property type="match status" value="1"/>
</dbReference>
<dbReference type="Pfam" id="PF13424">
    <property type="entry name" value="TPR_12"/>
    <property type="match status" value="1"/>
</dbReference>
<evidence type="ECO:0000256" key="3">
    <source>
        <dbReference type="SAM" id="SignalP"/>
    </source>
</evidence>
<keyword evidence="3" id="KW-0732">Signal</keyword>
<protein>
    <submittedName>
        <fullName evidence="4">Tetratricopeptide repeat protein</fullName>
    </submittedName>
</protein>
<dbReference type="InterPro" id="IPR019734">
    <property type="entry name" value="TPR_rpt"/>
</dbReference>
<evidence type="ECO:0000256" key="1">
    <source>
        <dbReference type="PROSITE-ProRule" id="PRU00339"/>
    </source>
</evidence>
<reference evidence="4 5" key="1">
    <citation type="submission" date="2024-12" db="EMBL/GenBank/DDBJ databases">
        <title>Draft genome sequence of Chryseobacterium kwangjuense AG447.</title>
        <authorList>
            <person name="Cheptsov V.S."/>
            <person name="Belov A."/>
            <person name="Zavarzina A.G."/>
        </authorList>
    </citation>
    <scope>NUCLEOTIDE SEQUENCE [LARGE SCALE GENOMIC DNA]</scope>
    <source>
        <strain evidence="4 5">AG447</strain>
    </source>
</reference>
<dbReference type="SUPFAM" id="SSF48452">
    <property type="entry name" value="TPR-like"/>
    <property type="match status" value="1"/>
</dbReference>
<dbReference type="PROSITE" id="PS50005">
    <property type="entry name" value="TPR"/>
    <property type="match status" value="1"/>
</dbReference>
<feature type="repeat" description="TPR" evidence="1">
    <location>
        <begin position="142"/>
        <end position="175"/>
    </location>
</feature>
<keyword evidence="2" id="KW-0812">Transmembrane</keyword>
<dbReference type="PROSITE" id="PS51257">
    <property type="entry name" value="PROKAR_LIPOPROTEIN"/>
    <property type="match status" value="1"/>
</dbReference>
<accession>A0ABW9JX79</accession>
<evidence type="ECO:0000313" key="5">
    <source>
        <dbReference type="Proteomes" id="UP001634154"/>
    </source>
</evidence>
<organism evidence="4 5">
    <name type="scientific">Chryseobacterium kwangjuense</name>
    <dbReference type="NCBI Taxonomy" id="267125"/>
    <lineage>
        <taxon>Bacteria</taxon>
        <taxon>Pseudomonadati</taxon>
        <taxon>Bacteroidota</taxon>
        <taxon>Flavobacteriia</taxon>
        <taxon>Flavobacteriales</taxon>
        <taxon>Weeksellaceae</taxon>
        <taxon>Chryseobacterium group</taxon>
        <taxon>Chryseobacterium</taxon>
    </lineage>
</organism>
<keyword evidence="2" id="KW-1133">Transmembrane helix</keyword>
<proteinExistence type="predicted"/>
<dbReference type="EMBL" id="JBJXVJ010000001">
    <property type="protein sequence ID" value="MFN1215583.1"/>
    <property type="molecule type" value="Genomic_DNA"/>
</dbReference>
<keyword evidence="2" id="KW-0472">Membrane</keyword>
<keyword evidence="1" id="KW-0802">TPR repeat</keyword>
<feature type="chain" id="PRO_5046206444" evidence="3">
    <location>
        <begin position="21"/>
        <end position="581"/>
    </location>
</feature>
<dbReference type="InterPro" id="IPR016032">
    <property type="entry name" value="Sig_transdc_resp-reg_C-effctor"/>
</dbReference>
<dbReference type="Proteomes" id="UP001634154">
    <property type="component" value="Unassembled WGS sequence"/>
</dbReference>
<dbReference type="RefSeq" id="WP_409355391.1">
    <property type="nucleotide sequence ID" value="NZ_JBJXVJ010000001.1"/>
</dbReference>
<comment type="caution">
    <text evidence="4">The sequence shown here is derived from an EMBL/GenBank/DDBJ whole genome shotgun (WGS) entry which is preliminary data.</text>
</comment>
<evidence type="ECO:0000256" key="2">
    <source>
        <dbReference type="SAM" id="Phobius"/>
    </source>
</evidence>